<name>A0A6J7GWC5_9ZZZZ</name>
<feature type="region of interest" description="Disordered" evidence="6">
    <location>
        <begin position="152"/>
        <end position="177"/>
    </location>
</feature>
<dbReference type="InterPro" id="IPR051907">
    <property type="entry name" value="DoxX-like_oxidoreductase"/>
</dbReference>
<dbReference type="AlphaFoldDB" id="A0A6J7GWC5"/>
<evidence type="ECO:0000256" key="6">
    <source>
        <dbReference type="SAM" id="MobiDB-lite"/>
    </source>
</evidence>
<evidence type="ECO:0000256" key="3">
    <source>
        <dbReference type="ARBA" id="ARBA00022692"/>
    </source>
</evidence>
<evidence type="ECO:0000256" key="7">
    <source>
        <dbReference type="SAM" id="Phobius"/>
    </source>
</evidence>
<evidence type="ECO:0000256" key="5">
    <source>
        <dbReference type="ARBA" id="ARBA00023136"/>
    </source>
</evidence>
<dbReference type="PANTHER" id="PTHR33452:SF1">
    <property type="entry name" value="INNER MEMBRANE PROTEIN YPHA-RELATED"/>
    <property type="match status" value="1"/>
</dbReference>
<dbReference type="PANTHER" id="PTHR33452">
    <property type="entry name" value="OXIDOREDUCTASE CATD-RELATED"/>
    <property type="match status" value="1"/>
</dbReference>
<feature type="transmembrane region" description="Helical" evidence="7">
    <location>
        <begin position="69"/>
        <end position="89"/>
    </location>
</feature>
<gene>
    <name evidence="8" type="ORF">UFOPK3564_01253</name>
</gene>
<keyword evidence="4 7" id="KW-1133">Transmembrane helix</keyword>
<feature type="transmembrane region" description="Helical" evidence="7">
    <location>
        <begin position="94"/>
        <end position="114"/>
    </location>
</feature>
<evidence type="ECO:0000256" key="2">
    <source>
        <dbReference type="ARBA" id="ARBA00022475"/>
    </source>
</evidence>
<keyword evidence="5 7" id="KW-0472">Membrane</keyword>
<keyword evidence="2" id="KW-1003">Cell membrane</keyword>
<dbReference type="Pfam" id="PF07681">
    <property type="entry name" value="DoxX"/>
    <property type="match status" value="1"/>
</dbReference>
<proteinExistence type="predicted"/>
<evidence type="ECO:0000313" key="8">
    <source>
        <dbReference type="EMBL" id="CAB4911186.1"/>
    </source>
</evidence>
<dbReference type="GO" id="GO:0005886">
    <property type="term" value="C:plasma membrane"/>
    <property type="evidence" value="ECO:0007669"/>
    <property type="project" value="UniProtKB-SubCell"/>
</dbReference>
<feature type="compositionally biased region" description="Low complexity" evidence="6">
    <location>
        <begin position="153"/>
        <end position="177"/>
    </location>
</feature>
<protein>
    <submittedName>
        <fullName evidence="8">Unannotated protein</fullName>
    </submittedName>
</protein>
<accession>A0A6J7GWC5</accession>
<keyword evidence="3 7" id="KW-0812">Transmembrane</keyword>
<dbReference type="InterPro" id="IPR032808">
    <property type="entry name" value="DoxX"/>
</dbReference>
<evidence type="ECO:0000256" key="4">
    <source>
        <dbReference type="ARBA" id="ARBA00022989"/>
    </source>
</evidence>
<feature type="transmembrane region" description="Helical" evidence="7">
    <location>
        <begin position="21"/>
        <end position="39"/>
    </location>
</feature>
<dbReference type="EMBL" id="CAFBMK010000058">
    <property type="protein sequence ID" value="CAB4911186.1"/>
    <property type="molecule type" value="Genomic_DNA"/>
</dbReference>
<evidence type="ECO:0000256" key="1">
    <source>
        <dbReference type="ARBA" id="ARBA00004651"/>
    </source>
</evidence>
<reference evidence="8" key="1">
    <citation type="submission" date="2020-05" db="EMBL/GenBank/DDBJ databases">
        <authorList>
            <person name="Chiriac C."/>
            <person name="Salcher M."/>
            <person name="Ghai R."/>
            <person name="Kavagutti S V."/>
        </authorList>
    </citation>
    <scope>NUCLEOTIDE SEQUENCE</scope>
</reference>
<sequence>MSSPLVHLAFPRSRTDRPTDVGLLVARLVVGAVFIAHGGQKLFGLWGGGGIEGTGAMFEGSGLTPGEPLAVLAGAGEFFGGILIVLGLLTRLGAFSVGTSMVVAIIALHLPGPFLDGYEFPLTLLAGAVVLLLTGPGRLSLDALVHGRLAGRAPDTAPSTSTASPLSAARTSTADGD</sequence>
<feature type="transmembrane region" description="Helical" evidence="7">
    <location>
        <begin position="120"/>
        <end position="139"/>
    </location>
</feature>
<comment type="subcellular location">
    <subcellularLocation>
        <location evidence="1">Cell membrane</location>
        <topology evidence="1">Multi-pass membrane protein</topology>
    </subcellularLocation>
</comment>
<organism evidence="8">
    <name type="scientific">freshwater metagenome</name>
    <dbReference type="NCBI Taxonomy" id="449393"/>
    <lineage>
        <taxon>unclassified sequences</taxon>
        <taxon>metagenomes</taxon>
        <taxon>ecological metagenomes</taxon>
    </lineage>
</organism>